<dbReference type="GeneID" id="85329770"/>
<dbReference type="AlphaFoldDB" id="A0AA40B6S2"/>
<keyword evidence="2" id="KW-1185">Reference proteome</keyword>
<dbReference type="Proteomes" id="UP001172101">
    <property type="component" value="Unassembled WGS sequence"/>
</dbReference>
<accession>A0AA40B6S2</accession>
<reference evidence="1" key="1">
    <citation type="submission" date="2023-06" db="EMBL/GenBank/DDBJ databases">
        <title>Genome-scale phylogeny and comparative genomics of the fungal order Sordariales.</title>
        <authorList>
            <consortium name="Lawrence Berkeley National Laboratory"/>
            <person name="Hensen N."/>
            <person name="Bonometti L."/>
            <person name="Westerberg I."/>
            <person name="Brannstrom I.O."/>
            <person name="Guillou S."/>
            <person name="Cros-Aarteil S."/>
            <person name="Calhoun S."/>
            <person name="Haridas S."/>
            <person name="Kuo A."/>
            <person name="Mondo S."/>
            <person name="Pangilinan J."/>
            <person name="Riley R."/>
            <person name="LaButti K."/>
            <person name="Andreopoulos B."/>
            <person name="Lipzen A."/>
            <person name="Chen C."/>
            <person name="Yanf M."/>
            <person name="Daum C."/>
            <person name="Ng V."/>
            <person name="Clum A."/>
            <person name="Steindorff A."/>
            <person name="Ohm R."/>
            <person name="Martin F."/>
            <person name="Silar P."/>
            <person name="Natvig D."/>
            <person name="Lalanne C."/>
            <person name="Gautier V."/>
            <person name="Ament-velasquez S.L."/>
            <person name="Kruys A."/>
            <person name="Hutchinson M.I."/>
            <person name="Powell A.J."/>
            <person name="Barry K."/>
            <person name="Miller A.N."/>
            <person name="Grigoriev I.V."/>
            <person name="Debuchy R."/>
            <person name="Gladieux P."/>
            <person name="Thoren M.H."/>
            <person name="Johannesson H."/>
        </authorList>
    </citation>
    <scope>NUCLEOTIDE SEQUENCE</scope>
    <source>
        <strain evidence="1">SMH2392-1A</strain>
    </source>
</reference>
<evidence type="ECO:0000313" key="2">
    <source>
        <dbReference type="Proteomes" id="UP001172101"/>
    </source>
</evidence>
<evidence type="ECO:0000313" key="1">
    <source>
        <dbReference type="EMBL" id="KAK0728712.1"/>
    </source>
</evidence>
<gene>
    <name evidence="1" type="ORF">B0T26DRAFT_768412</name>
</gene>
<proteinExistence type="predicted"/>
<organism evidence="1 2">
    <name type="scientific">Lasiosphaeria miniovina</name>
    <dbReference type="NCBI Taxonomy" id="1954250"/>
    <lineage>
        <taxon>Eukaryota</taxon>
        <taxon>Fungi</taxon>
        <taxon>Dikarya</taxon>
        <taxon>Ascomycota</taxon>
        <taxon>Pezizomycotina</taxon>
        <taxon>Sordariomycetes</taxon>
        <taxon>Sordariomycetidae</taxon>
        <taxon>Sordariales</taxon>
        <taxon>Lasiosphaeriaceae</taxon>
        <taxon>Lasiosphaeria</taxon>
    </lineage>
</organism>
<name>A0AA40B6S2_9PEZI</name>
<dbReference type="EMBL" id="JAUIRO010000002">
    <property type="protein sequence ID" value="KAK0728712.1"/>
    <property type="molecule type" value="Genomic_DNA"/>
</dbReference>
<comment type="caution">
    <text evidence="1">The sequence shown here is derived from an EMBL/GenBank/DDBJ whole genome shotgun (WGS) entry which is preliminary data.</text>
</comment>
<dbReference type="RefSeq" id="XP_060301567.1">
    <property type="nucleotide sequence ID" value="XM_060446500.1"/>
</dbReference>
<sequence length="180" mass="18897">MACLKSPAIGPAVGSSGLGGAHQTTPPRSVRWVLGGTRPLQAVLMANTRILNVGQSFKVVNGGRSGKSVHTLCIVGLLLERLVRDCHLGSTWCCCTKLDPASLNGTNRCPPLPASALVAARTSLESPHASLLAAGPQDGPGRLYLYGLQPLVDQSLRYKEESVFRLGTTEKKSKRGGGGR</sequence>
<protein>
    <submittedName>
        <fullName evidence="1">Uncharacterized protein</fullName>
    </submittedName>
</protein>